<dbReference type="AlphaFoldDB" id="A0A803PCU6"/>
<dbReference type="EMBL" id="UZAU01000388">
    <property type="status" value="NOT_ANNOTATED_CDS"/>
    <property type="molecule type" value="Genomic_DNA"/>
</dbReference>
<evidence type="ECO:0000313" key="1">
    <source>
        <dbReference type="EnsemblPlants" id="cds.evm.model.04.1387"/>
    </source>
</evidence>
<dbReference type="Proteomes" id="UP000596661">
    <property type="component" value="Chromosome 4"/>
</dbReference>
<sequence length="70" mass="7853">MSELSRHEEEESKACEFGLHQQPLWGHFLVTWPEMMTLIGLPDSWLTQTAVELDHGGPLSLMAPIGSHDP</sequence>
<accession>A0A803PCU6</accession>
<organism evidence="1 2">
    <name type="scientific">Cannabis sativa</name>
    <name type="common">Hemp</name>
    <name type="synonym">Marijuana</name>
    <dbReference type="NCBI Taxonomy" id="3483"/>
    <lineage>
        <taxon>Eukaryota</taxon>
        <taxon>Viridiplantae</taxon>
        <taxon>Streptophyta</taxon>
        <taxon>Embryophyta</taxon>
        <taxon>Tracheophyta</taxon>
        <taxon>Spermatophyta</taxon>
        <taxon>Magnoliopsida</taxon>
        <taxon>eudicotyledons</taxon>
        <taxon>Gunneridae</taxon>
        <taxon>Pentapetalae</taxon>
        <taxon>rosids</taxon>
        <taxon>fabids</taxon>
        <taxon>Rosales</taxon>
        <taxon>Cannabaceae</taxon>
        <taxon>Cannabis</taxon>
    </lineage>
</organism>
<evidence type="ECO:0000313" key="2">
    <source>
        <dbReference type="Proteomes" id="UP000596661"/>
    </source>
</evidence>
<protein>
    <submittedName>
        <fullName evidence="1">Uncharacterized protein</fullName>
    </submittedName>
</protein>
<name>A0A803PCU6_CANSA</name>
<dbReference type="EnsemblPlants" id="evm.model.04.1387">
    <property type="protein sequence ID" value="cds.evm.model.04.1387"/>
    <property type="gene ID" value="evm.TU.04.1387"/>
</dbReference>
<proteinExistence type="predicted"/>
<dbReference type="Gramene" id="evm.model.04.1387">
    <property type="protein sequence ID" value="cds.evm.model.04.1387"/>
    <property type="gene ID" value="evm.TU.04.1387"/>
</dbReference>
<keyword evidence="2" id="KW-1185">Reference proteome</keyword>
<reference evidence="1" key="1">
    <citation type="submission" date="2018-11" db="EMBL/GenBank/DDBJ databases">
        <authorList>
            <person name="Grassa J C."/>
        </authorList>
    </citation>
    <scope>NUCLEOTIDE SEQUENCE [LARGE SCALE GENOMIC DNA]</scope>
</reference>
<reference evidence="1" key="2">
    <citation type="submission" date="2021-03" db="UniProtKB">
        <authorList>
            <consortium name="EnsemblPlants"/>
        </authorList>
    </citation>
    <scope>IDENTIFICATION</scope>
</reference>